<evidence type="ECO:0000256" key="5">
    <source>
        <dbReference type="SAM" id="MobiDB-lite"/>
    </source>
</evidence>
<sequence length="173" mass="19758">RPRITIQIIAPNHQLDQELLTLDLPSDLSIADLKGFVTAETQIPQASQQFFLNNQALRDDSKSLDAAGVQDGDLIAMLMSRPQQNNMGAQRQHQQAARGRGPPRSPEEIESTRQNILGNPGAMVQIREQRPALAAAIHDSNRFREVWQEMDREDQERERQRQEQMRLLNEDPF</sequence>
<dbReference type="InterPro" id="IPR000626">
    <property type="entry name" value="Ubiquitin-like_dom"/>
</dbReference>
<evidence type="ECO:0000313" key="8">
    <source>
        <dbReference type="Proteomes" id="UP000799539"/>
    </source>
</evidence>
<comment type="similarity">
    <text evidence="1">Belongs to the DDI1 family.</text>
</comment>
<keyword evidence="3" id="KW-0064">Aspartyl protease</keyword>
<dbReference type="GO" id="GO:0004190">
    <property type="term" value="F:aspartic-type endopeptidase activity"/>
    <property type="evidence" value="ECO:0007669"/>
    <property type="project" value="UniProtKB-KW"/>
</dbReference>
<dbReference type="Gene3D" id="3.10.20.90">
    <property type="entry name" value="Phosphatidylinositol 3-kinase Catalytic Subunit, Chain A, domain 1"/>
    <property type="match status" value="1"/>
</dbReference>
<dbReference type="PANTHER" id="PTHR12917:SF1">
    <property type="entry name" value="AT13091P"/>
    <property type="match status" value="1"/>
</dbReference>
<feature type="compositionally biased region" description="Low complexity" evidence="5">
    <location>
        <begin position="88"/>
        <end position="100"/>
    </location>
</feature>
<evidence type="ECO:0000259" key="6">
    <source>
        <dbReference type="PROSITE" id="PS50053"/>
    </source>
</evidence>
<name>A0A6A6FWH3_9PEZI</name>
<keyword evidence="2" id="KW-0645">Protease</keyword>
<dbReference type="Pfam" id="PF24669">
    <property type="entry name" value="Ddi2_HDD"/>
    <property type="match status" value="1"/>
</dbReference>
<keyword evidence="4" id="KW-0378">Hydrolase</keyword>
<protein>
    <recommendedName>
        <fullName evidence="6">Ubiquitin-like domain-containing protein</fullName>
    </recommendedName>
</protein>
<dbReference type="PANTHER" id="PTHR12917">
    <property type="entry name" value="ASPARTYL PROTEASE DDI-RELATED"/>
    <property type="match status" value="1"/>
</dbReference>
<dbReference type="GO" id="GO:0006508">
    <property type="term" value="P:proteolysis"/>
    <property type="evidence" value="ECO:0007669"/>
    <property type="project" value="UniProtKB-KW"/>
</dbReference>
<proteinExistence type="inferred from homology"/>
<dbReference type="Pfam" id="PF00240">
    <property type="entry name" value="ubiquitin"/>
    <property type="match status" value="1"/>
</dbReference>
<evidence type="ECO:0000256" key="4">
    <source>
        <dbReference type="ARBA" id="ARBA00022801"/>
    </source>
</evidence>
<evidence type="ECO:0000256" key="1">
    <source>
        <dbReference type="ARBA" id="ARBA00009136"/>
    </source>
</evidence>
<dbReference type="SUPFAM" id="SSF54236">
    <property type="entry name" value="Ubiquitin-like"/>
    <property type="match status" value="1"/>
</dbReference>
<feature type="non-terminal residue" evidence="7">
    <location>
        <position position="173"/>
    </location>
</feature>
<accession>A0A6A6FWH3</accession>
<dbReference type="CDD" id="cd01796">
    <property type="entry name" value="Ubl_Ddi1_like"/>
    <property type="match status" value="1"/>
</dbReference>
<organism evidence="7 8">
    <name type="scientific">Cercospora zeae-maydis SCOH1-5</name>
    <dbReference type="NCBI Taxonomy" id="717836"/>
    <lineage>
        <taxon>Eukaryota</taxon>
        <taxon>Fungi</taxon>
        <taxon>Dikarya</taxon>
        <taxon>Ascomycota</taxon>
        <taxon>Pezizomycotina</taxon>
        <taxon>Dothideomycetes</taxon>
        <taxon>Dothideomycetidae</taxon>
        <taxon>Mycosphaerellales</taxon>
        <taxon>Mycosphaerellaceae</taxon>
        <taxon>Cercospora</taxon>
    </lineage>
</organism>
<dbReference type="SMART" id="SM00213">
    <property type="entry name" value="UBQ"/>
    <property type="match status" value="1"/>
</dbReference>
<dbReference type="EMBL" id="ML992662">
    <property type="protein sequence ID" value="KAF2217714.1"/>
    <property type="molecule type" value="Genomic_DNA"/>
</dbReference>
<dbReference type="OrthoDB" id="1047367at2759"/>
<evidence type="ECO:0000313" key="7">
    <source>
        <dbReference type="EMBL" id="KAF2217714.1"/>
    </source>
</evidence>
<reference evidence="7" key="1">
    <citation type="journal article" date="2020" name="Stud. Mycol.">
        <title>101 Dothideomycetes genomes: a test case for predicting lifestyles and emergence of pathogens.</title>
        <authorList>
            <person name="Haridas S."/>
            <person name="Albert R."/>
            <person name="Binder M."/>
            <person name="Bloem J."/>
            <person name="Labutti K."/>
            <person name="Salamov A."/>
            <person name="Andreopoulos B."/>
            <person name="Baker S."/>
            <person name="Barry K."/>
            <person name="Bills G."/>
            <person name="Bluhm B."/>
            <person name="Cannon C."/>
            <person name="Castanera R."/>
            <person name="Culley D."/>
            <person name="Daum C."/>
            <person name="Ezra D."/>
            <person name="Gonzalez J."/>
            <person name="Henrissat B."/>
            <person name="Kuo A."/>
            <person name="Liang C."/>
            <person name="Lipzen A."/>
            <person name="Lutzoni F."/>
            <person name="Magnuson J."/>
            <person name="Mondo S."/>
            <person name="Nolan M."/>
            <person name="Ohm R."/>
            <person name="Pangilinan J."/>
            <person name="Park H.-J."/>
            <person name="Ramirez L."/>
            <person name="Alfaro M."/>
            <person name="Sun H."/>
            <person name="Tritt A."/>
            <person name="Yoshinaga Y."/>
            <person name="Zwiers L.-H."/>
            <person name="Turgeon B."/>
            <person name="Goodwin S."/>
            <person name="Spatafora J."/>
            <person name="Crous P."/>
            <person name="Grigoriev I."/>
        </authorList>
    </citation>
    <scope>NUCLEOTIDE SEQUENCE</scope>
    <source>
        <strain evidence="7">SCOH1-5</strain>
    </source>
</reference>
<feature type="compositionally biased region" description="Basic and acidic residues" evidence="5">
    <location>
        <begin position="149"/>
        <end position="164"/>
    </location>
</feature>
<feature type="region of interest" description="Disordered" evidence="5">
    <location>
        <begin position="82"/>
        <end position="111"/>
    </location>
</feature>
<dbReference type="InterPro" id="IPR057273">
    <property type="entry name" value="Ddi1/2_HDD"/>
</dbReference>
<keyword evidence="8" id="KW-1185">Reference proteome</keyword>
<dbReference type="InterPro" id="IPR029071">
    <property type="entry name" value="Ubiquitin-like_domsf"/>
</dbReference>
<gene>
    <name evidence="7" type="ORF">CERZMDRAFT_27236</name>
</gene>
<dbReference type="InterPro" id="IPR033882">
    <property type="entry name" value="DDI1_N"/>
</dbReference>
<dbReference type="Proteomes" id="UP000799539">
    <property type="component" value="Unassembled WGS sequence"/>
</dbReference>
<dbReference type="PROSITE" id="PS50053">
    <property type="entry name" value="UBIQUITIN_2"/>
    <property type="match status" value="1"/>
</dbReference>
<evidence type="ECO:0000256" key="2">
    <source>
        <dbReference type="ARBA" id="ARBA00022670"/>
    </source>
</evidence>
<feature type="domain" description="Ubiquitin-like" evidence="6">
    <location>
        <begin position="4"/>
        <end position="84"/>
    </location>
</feature>
<dbReference type="AlphaFoldDB" id="A0A6A6FWH3"/>
<feature type="region of interest" description="Disordered" evidence="5">
    <location>
        <begin position="149"/>
        <end position="173"/>
    </location>
</feature>
<evidence type="ECO:0000256" key="3">
    <source>
        <dbReference type="ARBA" id="ARBA00022750"/>
    </source>
</evidence>
<feature type="non-terminal residue" evidence="7">
    <location>
        <position position="1"/>
    </location>
</feature>